<keyword evidence="2" id="KW-1185">Reference proteome</keyword>
<proteinExistence type="predicted"/>
<dbReference type="EMBL" id="JOJR01000130">
    <property type="protein sequence ID" value="RCN44410.1"/>
    <property type="molecule type" value="Genomic_DNA"/>
</dbReference>
<comment type="caution">
    <text evidence="1">The sequence shown here is derived from an EMBL/GenBank/DDBJ whole genome shotgun (WGS) entry which is preliminary data.</text>
</comment>
<evidence type="ECO:0000313" key="1">
    <source>
        <dbReference type="EMBL" id="RCN44410.1"/>
    </source>
</evidence>
<dbReference type="AlphaFoldDB" id="A0A368GMX4"/>
<dbReference type="OrthoDB" id="3248549at2759"/>
<organism evidence="1 2">
    <name type="scientific">Ancylostoma caninum</name>
    <name type="common">Dog hookworm</name>
    <dbReference type="NCBI Taxonomy" id="29170"/>
    <lineage>
        <taxon>Eukaryota</taxon>
        <taxon>Metazoa</taxon>
        <taxon>Ecdysozoa</taxon>
        <taxon>Nematoda</taxon>
        <taxon>Chromadorea</taxon>
        <taxon>Rhabditida</taxon>
        <taxon>Rhabditina</taxon>
        <taxon>Rhabditomorpha</taxon>
        <taxon>Strongyloidea</taxon>
        <taxon>Ancylostomatidae</taxon>
        <taxon>Ancylostomatinae</taxon>
        <taxon>Ancylostoma</taxon>
    </lineage>
</organism>
<sequence>MFSCCMVALGEYKFRMVNKTLSESRFFVRRPQNDLVLCGLTILQARRDPEEEEEEEHMQQIPSVTPFVLPYSDDEKFYYN</sequence>
<evidence type="ECO:0000313" key="2">
    <source>
        <dbReference type="Proteomes" id="UP000252519"/>
    </source>
</evidence>
<name>A0A368GMX4_ANCCA</name>
<accession>A0A368GMX4</accession>
<dbReference type="STRING" id="29170.A0A368GMX4"/>
<gene>
    <name evidence="1" type="ORF">ANCCAN_09624</name>
</gene>
<dbReference type="Proteomes" id="UP000252519">
    <property type="component" value="Unassembled WGS sequence"/>
</dbReference>
<protein>
    <submittedName>
        <fullName evidence="1">Uncharacterized protein</fullName>
    </submittedName>
</protein>
<reference evidence="1 2" key="1">
    <citation type="submission" date="2014-10" db="EMBL/GenBank/DDBJ databases">
        <title>Draft genome of the hookworm Ancylostoma caninum.</title>
        <authorList>
            <person name="Mitreva M."/>
        </authorList>
    </citation>
    <scope>NUCLEOTIDE SEQUENCE [LARGE SCALE GENOMIC DNA]</scope>
    <source>
        <strain evidence="1 2">Baltimore</strain>
    </source>
</reference>